<accession>A0A974BR24</accession>
<protein>
    <submittedName>
        <fullName evidence="1">Uncharacterized protein</fullName>
    </submittedName>
</protein>
<dbReference type="Proteomes" id="UP000694892">
    <property type="component" value="Unassembled WGS sequence"/>
</dbReference>
<reference evidence="1" key="1">
    <citation type="submission" date="2016-05" db="EMBL/GenBank/DDBJ databases">
        <title>WGS assembly of Xenopus laevis.</title>
        <authorList>
            <person name="Session A."/>
            <person name="Uno Y."/>
            <person name="Kwon T."/>
            <person name="Chapman J."/>
            <person name="Toyoda A."/>
            <person name="Takahashi S."/>
            <person name="Fukui A."/>
            <person name="Hikosaka A."/>
            <person name="Putnam N."/>
            <person name="Stites J."/>
            <person name="Van Heeringen S."/>
            <person name="Quigley I."/>
            <person name="Heinz S."/>
            <person name="Hellsten U."/>
            <person name="Lyons J."/>
            <person name="Suzuki A."/>
            <person name="Kondo M."/>
            <person name="Ogino H."/>
            <person name="Ochi H."/>
            <person name="Bogdanovic O."/>
            <person name="Lister R."/>
            <person name="Georgiou G."/>
            <person name="Paranjpe S."/>
            <person name="Van Kruijsbergen I."/>
            <person name="Mozaffari S."/>
            <person name="Shu S."/>
            <person name="Schmutz J."/>
            <person name="Jenkins J."/>
            <person name="Grimwood J."/>
            <person name="Carlson J."/>
            <person name="Mitros T."/>
            <person name="Simakov O."/>
            <person name="Heald R."/>
            <person name="Miller K."/>
            <person name="Haudenschild C."/>
            <person name="Kuroki Y."/>
            <person name="Tanaka T."/>
            <person name="Michiue T."/>
            <person name="Watanabe M."/>
            <person name="Kinoshita T."/>
            <person name="Ohta Y."/>
            <person name="Mawaribuchi S."/>
            <person name="Suzuki Y."/>
            <person name="Haramoto Y."/>
            <person name="Yamamoto T."/>
            <person name="Takagi C."/>
            <person name="Kitzman J."/>
            <person name="Shendure J."/>
            <person name="Nakayama T."/>
            <person name="Izutsu Y."/>
            <person name="Robert J."/>
            <person name="Dichmann D."/>
            <person name="Flajnik M."/>
            <person name="Houston D."/>
            <person name="Marcotte E."/>
            <person name="Wallingford J."/>
            <person name="Ito Y."/>
            <person name="Asashima M."/>
            <person name="Ueno N."/>
            <person name="Matsuda Y."/>
            <person name="Jan Veenstra G."/>
            <person name="Fujiyama A."/>
            <person name="Harland R."/>
            <person name="Taira M."/>
            <person name="Rokhsar D.S."/>
        </authorList>
    </citation>
    <scope>NUCLEOTIDE SEQUENCE</scope>
    <source>
        <strain evidence="1">J</strain>
        <tissue evidence="1">Blood</tissue>
    </source>
</reference>
<dbReference type="PROSITE" id="PS51257">
    <property type="entry name" value="PROKAR_LIPOPROTEIN"/>
    <property type="match status" value="1"/>
</dbReference>
<sequence length="99" mass="11794">MKLYEHIPPRVPGTNLVHGACGCNLECLCCLFYGRRRNIHFYNFQCICPFKNMPFYAFHMPFLFFYRITFTSNRGKKIFVYEELLSLINASVCCYNRLQ</sequence>
<organism evidence="1">
    <name type="scientific">Xenopus laevis</name>
    <name type="common">African clawed frog</name>
    <dbReference type="NCBI Taxonomy" id="8355"/>
    <lineage>
        <taxon>Eukaryota</taxon>
        <taxon>Metazoa</taxon>
        <taxon>Chordata</taxon>
        <taxon>Craniata</taxon>
        <taxon>Vertebrata</taxon>
        <taxon>Euteleostomi</taxon>
        <taxon>Amphibia</taxon>
        <taxon>Batrachia</taxon>
        <taxon>Anura</taxon>
        <taxon>Pipoidea</taxon>
        <taxon>Pipidae</taxon>
        <taxon>Xenopodinae</taxon>
        <taxon>Xenopus</taxon>
        <taxon>Xenopus</taxon>
    </lineage>
</organism>
<evidence type="ECO:0000313" key="1">
    <source>
        <dbReference type="EMBL" id="OCT56640.1"/>
    </source>
</evidence>
<name>A0A974BR24_XENLA</name>
<gene>
    <name evidence="1" type="ORF">XELAEV_18004596mg</name>
</gene>
<proteinExistence type="predicted"/>
<dbReference type="AlphaFoldDB" id="A0A974BR24"/>
<dbReference type="EMBL" id="KV467258">
    <property type="protein sequence ID" value="OCT56640.1"/>
    <property type="molecule type" value="Genomic_DNA"/>
</dbReference>